<dbReference type="AlphaFoldDB" id="A0AAN5CJJ2"/>
<sequence length="747" mass="85046">KRNDIQGLRAVAIFGVLLFHLAPKRFINGFLGVDTFFVLSGYLMSSILSRETTIDRAVVKIFYVRRFKRIVPLYSIMLAVLAVITPLVFLPTDMSHFIADMEWALPFAENMQNVLKKFDYWDEVFSSPVLLHAWSLGVEIQYYLIVPFIMIVARFGQTRRFRMIAFLVFIGVSIAIHLFSSTTVAFGLLFSRVWQFLTGSIFFELEGALDEPTPAQYQTLPLTSIDEEKLLDEEEDGIESGIEDLQIVRTQKPRSGGWRSWSYTPFISLISYCVTFYLVWMVIASISEPKLSRFFVTIATGNLLLLGKYTQNKILSNEIMVYIGDLSYLIYLAHWPVIVLYKYYNDISDLTIPDMSLCLLSTLIISVLLHHSLESLFISSSSFISFLFVAVVYSMIIVALMMGTLQRISELAHPLGEEGTTKIEPAVPSLVTTGWTTIPPTEGTNGTIPTINSPTTVKKVMFRRMEAISWNQAQSKVVYFRNPDGCVRDFEAERWTGFTEEAALRCVSTGTGTAKVLVTGNSYGYRAFPVLHRLFAGRYAQMRMFTRSSRVFLTTDPESTIFADKERIVVEKFQPDITFLIEKDSFKTLMSPLMGNVEDDPITKQVQAAVDILSNNSGTVIVDQQYVKPNFKDGIAYMIQKRLQQGKDEFDDLSISRKEYEAEFVNERARMATIKNENVIVHSVEDQLCPGETCYFFNRDNMHSYYGDNAAHMTSEGLRLLEPKYAEIIEDFLLRLQSRKSEPIIAN</sequence>
<feature type="domain" description="Acyltransferase 3" evidence="3">
    <location>
        <begin position="4"/>
        <end position="202"/>
    </location>
</feature>
<keyword evidence="2" id="KW-0812">Transmembrane</keyword>
<feature type="domain" description="SGNH" evidence="4">
    <location>
        <begin position="504"/>
        <end position="726"/>
    </location>
</feature>
<evidence type="ECO:0008006" key="7">
    <source>
        <dbReference type="Google" id="ProtNLM"/>
    </source>
</evidence>
<feature type="transmembrane region" description="Helical" evidence="2">
    <location>
        <begin position="70"/>
        <end position="90"/>
    </location>
</feature>
<dbReference type="PANTHER" id="PTHR23028:SF53">
    <property type="entry name" value="ACYL_TRANSF_3 DOMAIN-CONTAINING PROTEIN"/>
    <property type="match status" value="1"/>
</dbReference>
<feature type="transmembrane region" description="Helical" evidence="2">
    <location>
        <begin position="7"/>
        <end position="23"/>
    </location>
</feature>
<dbReference type="GO" id="GO:0016020">
    <property type="term" value="C:membrane"/>
    <property type="evidence" value="ECO:0007669"/>
    <property type="project" value="TreeGrafter"/>
</dbReference>
<dbReference type="InterPro" id="IPR050879">
    <property type="entry name" value="Acyltransferase_3"/>
</dbReference>
<dbReference type="InterPro" id="IPR002656">
    <property type="entry name" value="Acyl_transf_3_dom"/>
</dbReference>
<dbReference type="Proteomes" id="UP001328107">
    <property type="component" value="Unassembled WGS sequence"/>
</dbReference>
<feature type="transmembrane region" description="Helical" evidence="2">
    <location>
        <begin position="319"/>
        <end position="340"/>
    </location>
</feature>
<feature type="transmembrane region" description="Helical" evidence="2">
    <location>
        <begin position="263"/>
        <end position="284"/>
    </location>
</feature>
<dbReference type="GO" id="GO:0016747">
    <property type="term" value="F:acyltransferase activity, transferring groups other than amino-acyl groups"/>
    <property type="evidence" value="ECO:0007669"/>
    <property type="project" value="InterPro"/>
</dbReference>
<feature type="transmembrane region" description="Helical" evidence="2">
    <location>
        <begin position="352"/>
        <end position="371"/>
    </location>
</feature>
<evidence type="ECO:0000256" key="2">
    <source>
        <dbReference type="SAM" id="Phobius"/>
    </source>
</evidence>
<keyword evidence="6" id="KW-1185">Reference proteome</keyword>
<dbReference type="EMBL" id="BTRK01000004">
    <property type="protein sequence ID" value="GMR45529.1"/>
    <property type="molecule type" value="Genomic_DNA"/>
</dbReference>
<evidence type="ECO:0000256" key="1">
    <source>
        <dbReference type="SAM" id="Coils"/>
    </source>
</evidence>
<feature type="domain" description="Acyltransferase 3" evidence="3">
    <location>
        <begin position="258"/>
        <end position="370"/>
    </location>
</feature>
<evidence type="ECO:0000259" key="3">
    <source>
        <dbReference type="Pfam" id="PF01757"/>
    </source>
</evidence>
<dbReference type="Pfam" id="PF01757">
    <property type="entry name" value="Acyl_transf_3"/>
    <property type="match status" value="2"/>
</dbReference>
<feature type="transmembrane region" description="Helical" evidence="2">
    <location>
        <begin position="129"/>
        <end position="152"/>
    </location>
</feature>
<dbReference type="Pfam" id="PF19040">
    <property type="entry name" value="SGNH"/>
    <property type="match status" value="1"/>
</dbReference>
<reference evidence="6" key="1">
    <citation type="submission" date="2022-10" db="EMBL/GenBank/DDBJ databases">
        <title>Genome assembly of Pristionchus species.</title>
        <authorList>
            <person name="Yoshida K."/>
            <person name="Sommer R.J."/>
        </authorList>
    </citation>
    <scope>NUCLEOTIDE SEQUENCE [LARGE SCALE GENOMIC DNA]</scope>
    <source>
        <strain evidence="6">RS5460</strain>
    </source>
</reference>
<keyword evidence="2" id="KW-0472">Membrane</keyword>
<organism evidence="5 6">
    <name type="scientific">Pristionchus mayeri</name>
    <dbReference type="NCBI Taxonomy" id="1317129"/>
    <lineage>
        <taxon>Eukaryota</taxon>
        <taxon>Metazoa</taxon>
        <taxon>Ecdysozoa</taxon>
        <taxon>Nematoda</taxon>
        <taxon>Chromadorea</taxon>
        <taxon>Rhabditida</taxon>
        <taxon>Rhabditina</taxon>
        <taxon>Diplogasteromorpha</taxon>
        <taxon>Diplogasteroidea</taxon>
        <taxon>Neodiplogasteridae</taxon>
        <taxon>Pristionchus</taxon>
    </lineage>
</organism>
<feature type="transmembrane region" description="Helical" evidence="2">
    <location>
        <begin position="383"/>
        <end position="405"/>
    </location>
</feature>
<dbReference type="InterPro" id="IPR043968">
    <property type="entry name" value="SGNH"/>
</dbReference>
<feature type="coiled-coil region" evidence="1">
    <location>
        <begin position="643"/>
        <end position="677"/>
    </location>
</feature>
<feature type="non-terminal residue" evidence="5">
    <location>
        <position position="1"/>
    </location>
</feature>
<comment type="caution">
    <text evidence="5">The sequence shown here is derived from an EMBL/GenBank/DDBJ whole genome shotgun (WGS) entry which is preliminary data.</text>
</comment>
<accession>A0AAN5CJJ2</accession>
<keyword evidence="2" id="KW-1133">Transmembrane helix</keyword>
<evidence type="ECO:0000313" key="6">
    <source>
        <dbReference type="Proteomes" id="UP001328107"/>
    </source>
</evidence>
<evidence type="ECO:0000259" key="4">
    <source>
        <dbReference type="Pfam" id="PF19040"/>
    </source>
</evidence>
<gene>
    <name evidence="5" type="ORF">PMAYCL1PPCAC_15724</name>
</gene>
<feature type="transmembrane region" description="Helical" evidence="2">
    <location>
        <begin position="164"/>
        <end position="190"/>
    </location>
</feature>
<feature type="transmembrane region" description="Helical" evidence="2">
    <location>
        <begin position="29"/>
        <end position="49"/>
    </location>
</feature>
<name>A0AAN5CJJ2_9BILA</name>
<protein>
    <recommendedName>
        <fullName evidence="7">Acyltransferase</fullName>
    </recommendedName>
</protein>
<keyword evidence="1" id="KW-0175">Coiled coil</keyword>
<dbReference type="GO" id="GO:0000271">
    <property type="term" value="P:polysaccharide biosynthetic process"/>
    <property type="evidence" value="ECO:0007669"/>
    <property type="project" value="TreeGrafter"/>
</dbReference>
<dbReference type="PANTHER" id="PTHR23028">
    <property type="entry name" value="ACETYLTRANSFERASE"/>
    <property type="match status" value="1"/>
</dbReference>
<proteinExistence type="predicted"/>
<evidence type="ECO:0000313" key="5">
    <source>
        <dbReference type="EMBL" id="GMR45529.1"/>
    </source>
</evidence>